<evidence type="ECO:0000313" key="1">
    <source>
        <dbReference type="EMBL" id="KAI4367485.1"/>
    </source>
</evidence>
<keyword evidence="2" id="KW-1185">Reference proteome</keyword>
<dbReference type="EMBL" id="CM042885">
    <property type="protein sequence ID" value="KAI4367485.1"/>
    <property type="molecule type" value="Genomic_DNA"/>
</dbReference>
<gene>
    <name evidence="1" type="ORF">MLD38_023218</name>
</gene>
<organism evidence="1 2">
    <name type="scientific">Melastoma candidum</name>
    <dbReference type="NCBI Taxonomy" id="119954"/>
    <lineage>
        <taxon>Eukaryota</taxon>
        <taxon>Viridiplantae</taxon>
        <taxon>Streptophyta</taxon>
        <taxon>Embryophyta</taxon>
        <taxon>Tracheophyta</taxon>
        <taxon>Spermatophyta</taxon>
        <taxon>Magnoliopsida</taxon>
        <taxon>eudicotyledons</taxon>
        <taxon>Gunneridae</taxon>
        <taxon>Pentapetalae</taxon>
        <taxon>rosids</taxon>
        <taxon>malvids</taxon>
        <taxon>Myrtales</taxon>
        <taxon>Melastomataceae</taxon>
        <taxon>Melastomatoideae</taxon>
        <taxon>Melastomateae</taxon>
        <taxon>Melastoma</taxon>
    </lineage>
</organism>
<dbReference type="Proteomes" id="UP001057402">
    <property type="component" value="Chromosome 6"/>
</dbReference>
<evidence type="ECO:0000313" key="2">
    <source>
        <dbReference type="Proteomes" id="UP001057402"/>
    </source>
</evidence>
<reference evidence="2" key="1">
    <citation type="journal article" date="2023" name="Front. Plant Sci.">
        <title>Chromosomal-level genome assembly of Melastoma candidum provides insights into trichome evolution.</title>
        <authorList>
            <person name="Zhong Y."/>
            <person name="Wu W."/>
            <person name="Sun C."/>
            <person name="Zou P."/>
            <person name="Liu Y."/>
            <person name="Dai S."/>
            <person name="Zhou R."/>
        </authorList>
    </citation>
    <scope>NUCLEOTIDE SEQUENCE [LARGE SCALE GENOMIC DNA]</scope>
</reference>
<name>A0ACB9QLZ7_9MYRT</name>
<accession>A0ACB9QLZ7</accession>
<protein>
    <submittedName>
        <fullName evidence="1">Uncharacterized protein</fullName>
    </submittedName>
</protein>
<proteinExistence type="predicted"/>
<sequence>MATVAPALPGRVDLASLSQSDLLSLSAATAPAEAPHEFVVPVIDRSIFNESAGSRRQTYSRPATSVSPSATSPVAAAGHHRNRVPALKPHQPPTSSSQDPLTADNASIITHLKYLLSQNPNFTDVILSRPLVAVPESSVGSEFSHGRDDVSGVLGFKRKRGRKPRARPSDHVSEYYSVRESQVGSEMEIVNRDGNVVDVDALEKEGDPFGGELRSRTAGMASEEELLVFLKDLGGQWGSRRRRRKIVDASGLGDKLPRGWKLLLAIKRKGGHAWVYVRRYISPTETRKAVFTYKGENNSHVVRWKFECQFCHKVFDERRRYNGHVGNHVKNYVKRAEEAPGRGNFRDDSDAKSGDGLSLGKSKMDALVEIAQNTMESNSSEEGHKQPVKNPPVKRRLNLSPTLSKRFTSAILSLMSSAEEDGGPDSVAKGEDEFSSADQRNDDLVAIEELRYDNDETQGFDFVTLAEPVPLAGPQIVTDAPVHFGSEDVILNMGVNPACQLTTTCVWCGEEFTHDAPNSELQSDSVGFMCSTCKAKISGQINLLDSGSPASSHYI</sequence>
<comment type="caution">
    <text evidence="1">The sequence shown here is derived from an EMBL/GenBank/DDBJ whole genome shotgun (WGS) entry which is preliminary data.</text>
</comment>